<comment type="subcellular location">
    <subcellularLocation>
        <location evidence="1">Fimbrium</location>
    </subcellularLocation>
</comment>
<evidence type="ECO:0000256" key="5">
    <source>
        <dbReference type="SAM" id="SignalP"/>
    </source>
</evidence>
<keyword evidence="3 5" id="KW-0732">Signal</keyword>
<dbReference type="InterPro" id="IPR008966">
    <property type="entry name" value="Adhesion_dom_sf"/>
</dbReference>
<dbReference type="PANTHER" id="PTHR33420">
    <property type="entry name" value="FIMBRIAL SUBUNIT ELFA-RELATED"/>
    <property type="match status" value="1"/>
</dbReference>
<keyword evidence="7" id="KW-1185">Reference proteome</keyword>
<dbReference type="Gene3D" id="2.60.40.1090">
    <property type="entry name" value="Fimbrial-type adhesion domain"/>
    <property type="match status" value="1"/>
</dbReference>
<evidence type="ECO:0000313" key="7">
    <source>
        <dbReference type="Proteomes" id="UP000693952"/>
    </source>
</evidence>
<evidence type="ECO:0000256" key="3">
    <source>
        <dbReference type="ARBA" id="ARBA00022729"/>
    </source>
</evidence>
<feature type="chain" id="PRO_5045777186" evidence="5">
    <location>
        <begin position="26"/>
        <end position="182"/>
    </location>
</feature>
<dbReference type="EMBL" id="CP077074">
    <property type="protein sequence ID" value="QXH42965.1"/>
    <property type="molecule type" value="Genomic_DNA"/>
</dbReference>
<protein>
    <submittedName>
        <fullName evidence="6">Type 1 fimbrial protein</fullName>
    </submittedName>
</protein>
<accession>A0ABX8MUU7</accession>
<feature type="signal peptide" evidence="5">
    <location>
        <begin position="1"/>
        <end position="25"/>
    </location>
</feature>
<dbReference type="InterPro" id="IPR050263">
    <property type="entry name" value="Bact_Fimbrial_Adh_Pro"/>
</dbReference>
<dbReference type="SUPFAM" id="SSF49401">
    <property type="entry name" value="Bacterial adhesins"/>
    <property type="match status" value="1"/>
</dbReference>
<name>A0ABX8MUU7_9PSED</name>
<keyword evidence="4" id="KW-0281">Fimbrium</keyword>
<dbReference type="InterPro" id="IPR036937">
    <property type="entry name" value="Adhesion_dom_fimbrial_sf"/>
</dbReference>
<dbReference type="Pfam" id="PF16970">
    <property type="entry name" value="FimA"/>
    <property type="match status" value="1"/>
</dbReference>
<reference evidence="6" key="1">
    <citation type="submission" date="2021-06" db="EMBL/GenBank/DDBJ databases">
        <title>Updating the genus Pseudomonas: Description of 43 new species and partition of the Pseudomonas putida group.</title>
        <authorList>
            <person name="Girard L."/>
            <person name="Lood C."/>
            <person name="Vandamme P."/>
            <person name="Rokni-Zadeh H."/>
            <person name="van Noort V."/>
            <person name="Hofte M."/>
            <person name="Lavigne R."/>
            <person name="De Mot R."/>
        </authorList>
    </citation>
    <scope>NUCLEOTIDE SEQUENCE</scope>
    <source>
        <strain evidence="6">CMR12a</strain>
    </source>
</reference>
<dbReference type="PANTHER" id="PTHR33420:SF3">
    <property type="entry name" value="FIMBRIAL SUBUNIT ELFA"/>
    <property type="match status" value="1"/>
</dbReference>
<gene>
    <name evidence="6" type="ORF">KSS89_12355</name>
</gene>
<dbReference type="InterPro" id="IPR039458">
    <property type="entry name" value="FimA-like"/>
</dbReference>
<sequence length="182" mass="18148">MKQLTSKLSLVVLASCIGVSPAAFCADGRITFTGNVTAQTCKINGNGSGSNDFTVTLPTVSSSALASTGQTAGRTPFSIALSDCTPKSGNVHSYFEPGSTVNTATGNLVLNSGGASNVEIGVLNNDLTAIKIGAADASQNSKSVGIDGSGSATLPFYAQYVATGTATAGAASSSVMYTLVYQ</sequence>
<evidence type="ECO:0000256" key="2">
    <source>
        <dbReference type="ARBA" id="ARBA00006671"/>
    </source>
</evidence>
<evidence type="ECO:0000256" key="4">
    <source>
        <dbReference type="ARBA" id="ARBA00023263"/>
    </source>
</evidence>
<dbReference type="RefSeq" id="WP_124346401.1">
    <property type="nucleotide sequence ID" value="NZ_CP027706.1"/>
</dbReference>
<comment type="similarity">
    <text evidence="2">Belongs to the fimbrial protein family.</text>
</comment>
<dbReference type="Proteomes" id="UP000693952">
    <property type="component" value="Chromosome"/>
</dbReference>
<proteinExistence type="inferred from homology"/>
<evidence type="ECO:0000256" key="1">
    <source>
        <dbReference type="ARBA" id="ARBA00004561"/>
    </source>
</evidence>
<organism evidence="6 7">
    <name type="scientific">Pseudomonas sessilinigenes</name>
    <dbReference type="NCBI Taxonomy" id="658629"/>
    <lineage>
        <taxon>Bacteria</taxon>
        <taxon>Pseudomonadati</taxon>
        <taxon>Pseudomonadota</taxon>
        <taxon>Gammaproteobacteria</taxon>
        <taxon>Pseudomonadales</taxon>
        <taxon>Pseudomonadaceae</taxon>
        <taxon>Pseudomonas</taxon>
    </lineage>
</organism>
<evidence type="ECO:0000313" key="6">
    <source>
        <dbReference type="EMBL" id="QXH42965.1"/>
    </source>
</evidence>